<feature type="region of interest" description="Disordered" evidence="4">
    <location>
        <begin position="355"/>
        <end position="390"/>
    </location>
</feature>
<evidence type="ECO:0000256" key="4">
    <source>
        <dbReference type="SAM" id="MobiDB-lite"/>
    </source>
</evidence>
<dbReference type="PANTHER" id="PTHR14493:SF50">
    <property type="entry name" value="RING FINGER PROTEIN UNKEMPT"/>
    <property type="match status" value="1"/>
</dbReference>
<keyword evidence="2" id="KW-0863">Zinc-finger</keyword>
<keyword evidence="6" id="KW-1185">Reference proteome</keyword>
<dbReference type="InterPro" id="IPR045234">
    <property type="entry name" value="Unkempt-like"/>
</dbReference>
<reference evidence="5" key="1">
    <citation type="submission" date="2021-09" db="EMBL/GenBank/DDBJ databases">
        <authorList>
            <consortium name="AG Swart"/>
            <person name="Singh M."/>
            <person name="Singh A."/>
            <person name="Seah K."/>
            <person name="Emmerich C."/>
        </authorList>
    </citation>
    <scope>NUCLEOTIDE SEQUENCE</scope>
    <source>
        <strain evidence="5">ATCC30299</strain>
    </source>
</reference>
<dbReference type="PANTHER" id="PTHR14493">
    <property type="entry name" value="UNKEMPT FAMILY MEMBER"/>
    <property type="match status" value="1"/>
</dbReference>
<feature type="compositionally biased region" description="Basic and acidic residues" evidence="4">
    <location>
        <begin position="366"/>
        <end position="384"/>
    </location>
</feature>
<evidence type="ECO:0000313" key="6">
    <source>
        <dbReference type="Proteomes" id="UP001162131"/>
    </source>
</evidence>
<accession>A0AAU9IR34</accession>
<dbReference type="AlphaFoldDB" id="A0AAU9IR34"/>
<evidence type="ECO:0000313" key="5">
    <source>
        <dbReference type="EMBL" id="CAG9315597.1"/>
    </source>
</evidence>
<organism evidence="5 6">
    <name type="scientific">Blepharisma stoltei</name>
    <dbReference type="NCBI Taxonomy" id="1481888"/>
    <lineage>
        <taxon>Eukaryota</taxon>
        <taxon>Sar</taxon>
        <taxon>Alveolata</taxon>
        <taxon>Ciliophora</taxon>
        <taxon>Postciliodesmatophora</taxon>
        <taxon>Heterotrichea</taxon>
        <taxon>Heterotrichida</taxon>
        <taxon>Blepharismidae</taxon>
        <taxon>Blepharisma</taxon>
    </lineage>
</organism>
<keyword evidence="1" id="KW-0479">Metal-binding</keyword>
<comment type="caution">
    <text evidence="5">The sequence shown here is derived from an EMBL/GenBank/DDBJ whole genome shotgun (WGS) entry which is preliminary data.</text>
</comment>
<evidence type="ECO:0000256" key="2">
    <source>
        <dbReference type="ARBA" id="ARBA00022771"/>
    </source>
</evidence>
<proteinExistence type="predicted"/>
<name>A0AAU9IR34_9CILI</name>
<gene>
    <name evidence="5" type="ORF">BSTOLATCC_MIC14351</name>
</gene>
<dbReference type="EMBL" id="CAJZBQ010000014">
    <property type="protein sequence ID" value="CAG9315597.1"/>
    <property type="molecule type" value="Genomic_DNA"/>
</dbReference>
<evidence type="ECO:0000256" key="3">
    <source>
        <dbReference type="ARBA" id="ARBA00022833"/>
    </source>
</evidence>
<dbReference type="Proteomes" id="UP001162131">
    <property type="component" value="Unassembled WGS sequence"/>
</dbReference>
<evidence type="ECO:0000256" key="1">
    <source>
        <dbReference type="ARBA" id="ARBA00022723"/>
    </source>
</evidence>
<keyword evidence="3" id="KW-0862">Zinc</keyword>
<protein>
    <submittedName>
        <fullName evidence="5">Uncharacterized protein</fullName>
    </submittedName>
</protein>
<sequence length="390" mass="44876">MDFSNKIQAYKDTGIQKPRQRGIEEPWEWEIKSDTSFKLQIPDKKFSYPQNTTFSVPHKSVCVTERSKISYQINSPDTDYQVKKANYKQRGAYPYKYTADGDCIYKAENALPKIEPVPLYHDITIQTFPPYIQEVSSKILIDDNRETPYTQRKIHTIVDPFEISLFPEESHAKIEEIASDEEQKIAINEEQKIATNEQRKAADFEGNSYKIVQPKRIIENASKGSDTLFNITTYKTSKCSLGSDCTGSCNDYHFEGERRRAPSDFFYIPELCENIPNCKSGNSCTKSHNAIEIIYHPQMYLSHFCPYSSTSIKCVLGKACNFKHLEKKLKSKCPQEFLGKIFSEFDEENENLENINQDANGNAEGDLIKGKTKEHPMDGKRAFEDEWYSA</sequence>
<dbReference type="GO" id="GO:0008270">
    <property type="term" value="F:zinc ion binding"/>
    <property type="evidence" value="ECO:0007669"/>
    <property type="project" value="UniProtKB-KW"/>
</dbReference>